<dbReference type="Proteomes" id="UP000606494">
    <property type="component" value="Unassembled WGS sequence"/>
</dbReference>
<reference evidence="1 2" key="1">
    <citation type="submission" date="2020-08" db="EMBL/GenBank/DDBJ databases">
        <title>Sphingobacterium sp. DN00404 isolated from aquaculture water.</title>
        <authorList>
            <person name="Zhang M."/>
        </authorList>
    </citation>
    <scope>NUCLEOTIDE SEQUENCE [LARGE SCALE GENOMIC DNA]</scope>
    <source>
        <strain evidence="1 2">KCTC 32294</strain>
    </source>
</reference>
<gene>
    <name evidence="1" type="ORF">H8B17_20195</name>
</gene>
<dbReference type="RefSeq" id="WP_190311052.1">
    <property type="nucleotide sequence ID" value="NZ_JACNYK010000010.1"/>
</dbReference>
<keyword evidence="2" id="KW-1185">Reference proteome</keyword>
<proteinExistence type="predicted"/>
<organism evidence="1 2">
    <name type="scientific">Sphingobacterium arenae</name>
    <dbReference type="NCBI Taxonomy" id="1280598"/>
    <lineage>
        <taxon>Bacteria</taxon>
        <taxon>Pseudomonadati</taxon>
        <taxon>Bacteroidota</taxon>
        <taxon>Sphingobacteriia</taxon>
        <taxon>Sphingobacteriales</taxon>
        <taxon>Sphingobacteriaceae</taxon>
        <taxon>Sphingobacterium</taxon>
    </lineage>
</organism>
<comment type="caution">
    <text evidence="1">The sequence shown here is derived from an EMBL/GenBank/DDBJ whole genome shotgun (WGS) entry which is preliminary data.</text>
</comment>
<evidence type="ECO:0000313" key="1">
    <source>
        <dbReference type="EMBL" id="MBD1427908.1"/>
    </source>
</evidence>
<dbReference type="EMBL" id="JACNYK010000010">
    <property type="protein sequence ID" value="MBD1427908.1"/>
    <property type="molecule type" value="Genomic_DNA"/>
</dbReference>
<accession>A0ABR7Y9B9</accession>
<protein>
    <submittedName>
        <fullName evidence="1">Uncharacterized protein</fullName>
    </submittedName>
</protein>
<evidence type="ECO:0000313" key="2">
    <source>
        <dbReference type="Proteomes" id="UP000606494"/>
    </source>
</evidence>
<name>A0ABR7Y9B9_9SPHI</name>
<sequence length="136" mass="16284">MAIFFAIEFQWYAADEHKKSVANMGIARNKKWVKKIGERSLKNKSIFVFVGVKRWMSINLRILLPCTVQPKPRKYWRRFFLKPRIAEMPKRSNMPTDYLHNHKQFADLLRIIEDETEIQAGLVEKDYWIMHTCPQS</sequence>